<keyword evidence="1" id="KW-0472">Membrane</keyword>
<organism evidence="2 3">
    <name type="scientific">Desulfovibrio fairfieldensis</name>
    <dbReference type="NCBI Taxonomy" id="44742"/>
    <lineage>
        <taxon>Bacteria</taxon>
        <taxon>Pseudomonadati</taxon>
        <taxon>Thermodesulfobacteriota</taxon>
        <taxon>Desulfovibrionia</taxon>
        <taxon>Desulfovibrionales</taxon>
        <taxon>Desulfovibrionaceae</taxon>
        <taxon>Desulfovibrio</taxon>
    </lineage>
</organism>
<name>A0A0X8JJP6_9BACT</name>
<dbReference type="Proteomes" id="UP000069241">
    <property type="component" value="Chromosome"/>
</dbReference>
<reference evidence="3" key="1">
    <citation type="submission" date="2016-02" db="EMBL/GenBank/DDBJ databases">
        <authorList>
            <person name="Holder M.E."/>
            <person name="Ajami N.J."/>
            <person name="Petrosino J.F."/>
        </authorList>
    </citation>
    <scope>NUCLEOTIDE SEQUENCE [LARGE SCALE GENOMIC DNA]</scope>
    <source>
        <strain evidence="3">CCUG 45958</strain>
    </source>
</reference>
<dbReference type="KEGG" id="dfi:AXF13_07815"/>
<protein>
    <submittedName>
        <fullName evidence="2">Uncharacterized protein</fullName>
    </submittedName>
</protein>
<feature type="transmembrane region" description="Helical" evidence="1">
    <location>
        <begin position="119"/>
        <end position="137"/>
    </location>
</feature>
<accession>A0A0X8JJP6</accession>
<keyword evidence="1" id="KW-1133">Transmembrane helix</keyword>
<evidence type="ECO:0000313" key="2">
    <source>
        <dbReference type="EMBL" id="AMD90030.1"/>
    </source>
</evidence>
<evidence type="ECO:0000313" key="3">
    <source>
        <dbReference type="Proteomes" id="UP000069241"/>
    </source>
</evidence>
<keyword evidence="3" id="KW-1185">Reference proteome</keyword>
<dbReference type="RefSeq" id="WP_062252342.1">
    <property type="nucleotide sequence ID" value="NZ_CP014229.1"/>
</dbReference>
<sequence length="160" mass="19348">MPSRIKKTAIWLGRQIKKFLAIDDGVRFARTLPRPRKLFEYHKNQLQENISREEALTRKDFAEILRQWGITTENLDLVLKERRQMRRMGYFLLLFGLGLDIWQTFLLQQSLYWRTLQGFFALSLTFLGILMVLACTWRIQVLTKRRFVPFLEWLRRKGRI</sequence>
<proteinExistence type="predicted"/>
<feature type="transmembrane region" description="Helical" evidence="1">
    <location>
        <begin position="89"/>
        <end position="107"/>
    </location>
</feature>
<dbReference type="STRING" id="44742.AXF13_07815"/>
<keyword evidence="1" id="KW-0812">Transmembrane</keyword>
<gene>
    <name evidence="2" type="ORF">AXF13_07815</name>
</gene>
<evidence type="ECO:0000256" key="1">
    <source>
        <dbReference type="SAM" id="Phobius"/>
    </source>
</evidence>
<dbReference type="AlphaFoldDB" id="A0A0X8JJP6"/>
<dbReference type="EMBL" id="CP014229">
    <property type="protein sequence ID" value="AMD90030.1"/>
    <property type="molecule type" value="Genomic_DNA"/>
</dbReference>